<gene>
    <name evidence="2" type="ORF">L3Y34_006880</name>
</gene>
<name>A0AAE8ZYF9_CAEBR</name>
<dbReference type="Pfam" id="PF10316">
    <property type="entry name" value="7TM_GPCR_Srbc"/>
    <property type="match status" value="1"/>
</dbReference>
<feature type="transmembrane region" description="Helical" evidence="1">
    <location>
        <begin position="105"/>
        <end position="123"/>
    </location>
</feature>
<evidence type="ECO:0000256" key="1">
    <source>
        <dbReference type="SAM" id="Phobius"/>
    </source>
</evidence>
<accession>A0AAE8ZYF9</accession>
<keyword evidence="1" id="KW-0812">Transmembrane</keyword>
<dbReference type="InterPro" id="IPR019420">
    <property type="entry name" value="7TM_GPCR_serpentine_rcpt_Srbc"/>
</dbReference>
<evidence type="ECO:0000313" key="3">
    <source>
        <dbReference type="Proteomes" id="UP000827892"/>
    </source>
</evidence>
<keyword evidence="1" id="KW-0472">Membrane</keyword>
<protein>
    <submittedName>
        <fullName evidence="2">Uncharacterized protein</fullName>
    </submittedName>
</protein>
<organism evidence="2 3">
    <name type="scientific">Caenorhabditis briggsae</name>
    <dbReference type="NCBI Taxonomy" id="6238"/>
    <lineage>
        <taxon>Eukaryota</taxon>
        <taxon>Metazoa</taxon>
        <taxon>Ecdysozoa</taxon>
        <taxon>Nematoda</taxon>
        <taxon>Chromadorea</taxon>
        <taxon>Rhabditida</taxon>
        <taxon>Rhabditina</taxon>
        <taxon>Rhabditomorpha</taxon>
        <taxon>Rhabditoidea</taxon>
        <taxon>Rhabditidae</taxon>
        <taxon>Peloderinae</taxon>
        <taxon>Caenorhabditis</taxon>
    </lineage>
</organism>
<dbReference type="PANTHER" id="PTHR10664:SF20">
    <property type="entry name" value="SERPENTINE RECEPTOR, CLASS BC (CLASS B-LIKE)"/>
    <property type="match status" value="1"/>
</dbReference>
<feature type="transmembrane region" description="Helical" evidence="1">
    <location>
        <begin position="36"/>
        <end position="55"/>
    </location>
</feature>
<feature type="transmembrane region" description="Helical" evidence="1">
    <location>
        <begin position="71"/>
        <end position="93"/>
    </location>
</feature>
<keyword evidence="1" id="KW-1133">Transmembrane helix</keyword>
<sequence length="145" mass="16528">MFIYCGDSIDVPPGCISIMCALSICYRNYWLSYEKVTYALNIALSGLLSVKLFVMRHKQDRNEELKKANRLVLIDFCILIIFDITPPLIVSYFPGFYPYMGPVNAFFKTVGFVIEGCLVYINLKKQSEKPKTVNVVPLSTTSVYK</sequence>
<dbReference type="AlphaFoldDB" id="A0AAE8ZYF9"/>
<dbReference type="PANTHER" id="PTHR10664">
    <property type="entry name" value="SERPENTINE RECEPTOR-C.ELEGANS"/>
    <property type="match status" value="1"/>
</dbReference>
<dbReference type="Proteomes" id="UP000827892">
    <property type="component" value="Chromosome V"/>
</dbReference>
<reference evidence="2 3" key="1">
    <citation type="submission" date="2022-02" db="EMBL/GenBank/DDBJ databases">
        <title>Chromosome-level reference genomes for two strains of Caenorhabditis briggsae: an improved platform for comparative genomics.</title>
        <authorList>
            <person name="Stevens L."/>
            <person name="Andersen E.C."/>
        </authorList>
    </citation>
    <scope>NUCLEOTIDE SEQUENCE [LARGE SCALE GENOMIC DNA]</scope>
    <source>
        <strain evidence="2">QX1410_ONT</strain>
        <tissue evidence="2">Whole-organism</tissue>
    </source>
</reference>
<dbReference type="EMBL" id="CP090895">
    <property type="protein sequence ID" value="ULT87368.1"/>
    <property type="molecule type" value="Genomic_DNA"/>
</dbReference>
<proteinExistence type="predicted"/>
<evidence type="ECO:0000313" key="2">
    <source>
        <dbReference type="EMBL" id="ULT87368.1"/>
    </source>
</evidence>